<feature type="non-terminal residue" evidence="1">
    <location>
        <position position="1"/>
    </location>
</feature>
<accession>A0A382R9S2</accession>
<organism evidence="1">
    <name type="scientific">marine metagenome</name>
    <dbReference type="NCBI Taxonomy" id="408172"/>
    <lineage>
        <taxon>unclassified sequences</taxon>
        <taxon>metagenomes</taxon>
        <taxon>ecological metagenomes</taxon>
    </lineage>
</organism>
<sequence>HTLRDPIAQKIINAMMKDSLKKSFLQFSKQK</sequence>
<reference evidence="1" key="1">
    <citation type="submission" date="2018-05" db="EMBL/GenBank/DDBJ databases">
        <authorList>
            <person name="Lanie J.A."/>
            <person name="Ng W.-L."/>
            <person name="Kazmierczak K.M."/>
            <person name="Andrzejewski T.M."/>
            <person name="Davidsen T.M."/>
            <person name="Wayne K.J."/>
            <person name="Tettelin H."/>
            <person name="Glass J.I."/>
            <person name="Rusch D."/>
            <person name="Podicherti R."/>
            <person name="Tsui H.-C.T."/>
            <person name="Winkler M.E."/>
        </authorList>
    </citation>
    <scope>NUCLEOTIDE SEQUENCE</scope>
</reference>
<dbReference type="EMBL" id="UINC01119806">
    <property type="protein sequence ID" value="SVC93897.1"/>
    <property type="molecule type" value="Genomic_DNA"/>
</dbReference>
<dbReference type="AlphaFoldDB" id="A0A382R9S2"/>
<proteinExistence type="predicted"/>
<protein>
    <submittedName>
        <fullName evidence="1">Uncharacterized protein</fullName>
    </submittedName>
</protein>
<name>A0A382R9S2_9ZZZZ</name>
<gene>
    <name evidence="1" type="ORF">METZ01_LOCUS346751</name>
</gene>
<evidence type="ECO:0000313" key="1">
    <source>
        <dbReference type="EMBL" id="SVC93897.1"/>
    </source>
</evidence>